<sequence length="199" mass="20853">MSAWRAVLRIARRDAWRAKGRSALVVAMIALPVLGATGVDVVHRSGQLTAAERSDRLMGRADALIGAYDPGRTIEQAVFPADGVRTLPQRPDARTPEQQRAAATEPTALLGELLPPGSTLVPARTGPVAAVQTRDGLAPVDTFEADLTGGLWQGRLDLVSGRAPPPPTRPPPPGRSWTPPACGSATGSPSAAWSPPRSR</sequence>
<keyword evidence="3" id="KW-1185">Reference proteome</keyword>
<dbReference type="RefSeq" id="WP_035864984.1">
    <property type="nucleotide sequence ID" value="NZ_KK853997.1"/>
</dbReference>
<dbReference type="Proteomes" id="UP000027178">
    <property type="component" value="Unassembled WGS sequence"/>
</dbReference>
<proteinExistence type="predicted"/>
<dbReference type="HOGENOM" id="CLU_1370626_0_0_11"/>
<evidence type="ECO:0000313" key="3">
    <source>
        <dbReference type="Proteomes" id="UP000027178"/>
    </source>
</evidence>
<protein>
    <submittedName>
        <fullName evidence="2">Uncharacterized protein</fullName>
    </submittedName>
</protein>
<dbReference type="eggNOG" id="COG0577">
    <property type="taxonomic scope" value="Bacteria"/>
</dbReference>
<organism evidence="2 3">
    <name type="scientific">Kitasatospora cheerisanensis KCTC 2395</name>
    <dbReference type="NCBI Taxonomy" id="1348663"/>
    <lineage>
        <taxon>Bacteria</taxon>
        <taxon>Bacillati</taxon>
        <taxon>Actinomycetota</taxon>
        <taxon>Actinomycetes</taxon>
        <taxon>Kitasatosporales</taxon>
        <taxon>Streptomycetaceae</taxon>
        <taxon>Kitasatospora</taxon>
    </lineage>
</organism>
<feature type="region of interest" description="Disordered" evidence="1">
    <location>
        <begin position="85"/>
        <end position="107"/>
    </location>
</feature>
<dbReference type="EMBL" id="JNBY01000094">
    <property type="protein sequence ID" value="KDN83722.1"/>
    <property type="molecule type" value="Genomic_DNA"/>
</dbReference>
<reference evidence="2 3" key="1">
    <citation type="submission" date="2014-05" db="EMBL/GenBank/DDBJ databases">
        <title>Draft Genome Sequence of Kitasatospora cheerisanensis KCTC 2395.</title>
        <authorList>
            <person name="Nam D.H."/>
        </authorList>
    </citation>
    <scope>NUCLEOTIDE SEQUENCE [LARGE SCALE GENOMIC DNA]</scope>
    <source>
        <strain evidence="2 3">KCTC 2395</strain>
    </source>
</reference>
<evidence type="ECO:0000313" key="2">
    <source>
        <dbReference type="EMBL" id="KDN83722.1"/>
    </source>
</evidence>
<dbReference type="AlphaFoldDB" id="A0A066YR97"/>
<evidence type="ECO:0000256" key="1">
    <source>
        <dbReference type="SAM" id="MobiDB-lite"/>
    </source>
</evidence>
<accession>A0A066YR97</accession>
<gene>
    <name evidence="2" type="ORF">KCH_43710</name>
</gene>
<comment type="caution">
    <text evidence="2">The sequence shown here is derived from an EMBL/GenBank/DDBJ whole genome shotgun (WGS) entry which is preliminary data.</text>
</comment>
<feature type="compositionally biased region" description="Low complexity" evidence="1">
    <location>
        <begin position="188"/>
        <end position="199"/>
    </location>
</feature>
<dbReference type="OrthoDB" id="3405625at2"/>
<feature type="compositionally biased region" description="Pro residues" evidence="1">
    <location>
        <begin position="163"/>
        <end position="174"/>
    </location>
</feature>
<dbReference type="PATRIC" id="fig|1348663.4.peg.4213"/>
<name>A0A066YR97_9ACTN</name>
<feature type="region of interest" description="Disordered" evidence="1">
    <location>
        <begin position="157"/>
        <end position="199"/>
    </location>
</feature>